<name>A0A923L0N0_9FIRM</name>
<accession>A0A923L0N0</accession>
<sequence>MKKKGRELDKKRAGALRTVGAAALMIAAGAMILHGCTAQSGEALRGGDSDPLRVIPAADEVMGVAENGTLYDYFWAGEIEEQKLMEEYEKKWDELLEGYRRNGADGQTIEKKRDEYLLEMDRAKKELQRIKKLDPVVSAQEAANTAGMLFESVYGFKMDGRSLFLDCTEANGGEENGRKRLIWQVQGNSEEGVGFCTIDATTGRMNRCSYAPSGREIENCTSEELLPVIREYSEEGRTLYAYDPTHPQWSDFAEEKREQIRVFLEQAGLDKNGAVEAIQLKEGEAGQLRFTIEFEGGEKAQIGFFLRPWYVSDWGEYPGKAMEYSAQ</sequence>
<evidence type="ECO:0000256" key="1">
    <source>
        <dbReference type="SAM" id="Coils"/>
    </source>
</evidence>
<dbReference type="Proteomes" id="UP000659630">
    <property type="component" value="Unassembled WGS sequence"/>
</dbReference>
<dbReference type="AlphaFoldDB" id="A0A923L0N0"/>
<reference evidence="2" key="1">
    <citation type="submission" date="2020-08" db="EMBL/GenBank/DDBJ databases">
        <title>Genome public.</title>
        <authorList>
            <person name="Liu C."/>
            <person name="Sun Q."/>
        </authorList>
    </citation>
    <scope>NUCLEOTIDE SEQUENCE</scope>
    <source>
        <strain evidence="2">BX8</strain>
    </source>
</reference>
<evidence type="ECO:0000313" key="3">
    <source>
        <dbReference type="Proteomes" id="UP000659630"/>
    </source>
</evidence>
<dbReference type="RefSeq" id="WP_186887105.1">
    <property type="nucleotide sequence ID" value="NZ_JACONZ010000001.1"/>
</dbReference>
<organism evidence="2 3">
    <name type="scientific">Anaerofilum hominis</name>
    <dbReference type="NCBI Taxonomy" id="2763016"/>
    <lineage>
        <taxon>Bacteria</taxon>
        <taxon>Bacillati</taxon>
        <taxon>Bacillota</taxon>
        <taxon>Clostridia</taxon>
        <taxon>Eubacteriales</taxon>
        <taxon>Oscillospiraceae</taxon>
        <taxon>Anaerofilum</taxon>
    </lineage>
</organism>
<comment type="caution">
    <text evidence="2">The sequence shown here is derived from an EMBL/GenBank/DDBJ whole genome shotgun (WGS) entry which is preliminary data.</text>
</comment>
<keyword evidence="3" id="KW-1185">Reference proteome</keyword>
<feature type="coiled-coil region" evidence="1">
    <location>
        <begin position="106"/>
        <end position="133"/>
    </location>
</feature>
<dbReference type="EMBL" id="JACONZ010000001">
    <property type="protein sequence ID" value="MBC5580775.1"/>
    <property type="molecule type" value="Genomic_DNA"/>
</dbReference>
<gene>
    <name evidence="2" type="ORF">H8S23_04590</name>
</gene>
<protein>
    <submittedName>
        <fullName evidence="2">Uncharacterized protein</fullName>
    </submittedName>
</protein>
<evidence type="ECO:0000313" key="2">
    <source>
        <dbReference type="EMBL" id="MBC5580775.1"/>
    </source>
</evidence>
<proteinExistence type="predicted"/>
<keyword evidence="1" id="KW-0175">Coiled coil</keyword>